<evidence type="ECO:0000256" key="3">
    <source>
        <dbReference type="ARBA" id="ARBA00023163"/>
    </source>
</evidence>
<gene>
    <name evidence="5" type="primary">rhaR_134</name>
    <name evidence="5" type="ORF">SDC9_138187</name>
</gene>
<evidence type="ECO:0000259" key="4">
    <source>
        <dbReference type="PROSITE" id="PS01124"/>
    </source>
</evidence>
<dbReference type="Gene3D" id="1.10.10.60">
    <property type="entry name" value="Homeodomain-like"/>
    <property type="match status" value="2"/>
</dbReference>
<dbReference type="PANTHER" id="PTHR43280">
    <property type="entry name" value="ARAC-FAMILY TRANSCRIPTIONAL REGULATOR"/>
    <property type="match status" value="1"/>
</dbReference>
<dbReference type="EMBL" id="VSSQ01038177">
    <property type="protein sequence ID" value="MPM91062.1"/>
    <property type="molecule type" value="Genomic_DNA"/>
</dbReference>
<feature type="domain" description="HTH araC/xylS-type" evidence="4">
    <location>
        <begin position="102"/>
        <end position="200"/>
    </location>
</feature>
<dbReference type="Pfam" id="PF12833">
    <property type="entry name" value="HTH_18"/>
    <property type="match status" value="1"/>
</dbReference>
<dbReference type="InterPro" id="IPR009057">
    <property type="entry name" value="Homeodomain-like_sf"/>
</dbReference>
<dbReference type="PANTHER" id="PTHR43280:SF2">
    <property type="entry name" value="HTH-TYPE TRANSCRIPTIONAL REGULATOR EXSA"/>
    <property type="match status" value="1"/>
</dbReference>
<keyword evidence="2" id="KW-0238">DNA-binding</keyword>
<dbReference type="SUPFAM" id="SSF46689">
    <property type="entry name" value="Homeodomain-like"/>
    <property type="match status" value="2"/>
</dbReference>
<name>A0A645DRG9_9ZZZZ</name>
<accession>A0A645DRG9</accession>
<dbReference type="PROSITE" id="PS01124">
    <property type="entry name" value="HTH_ARAC_FAMILY_2"/>
    <property type="match status" value="1"/>
</dbReference>
<proteinExistence type="predicted"/>
<keyword evidence="3" id="KW-0804">Transcription</keyword>
<sequence>MFHAGFSYSNVYRFMAALKLDTMNEKHIDIRMKVMLNESQLFIMKALFESLLKESDACTSNDRSAASSLISAIMRVLSQAYFNDEQHKGSLNSLAAYDSSMSVCLEYIDAHFTDPLSLCDHAKRFAFSKTTLSMLFPRYTGVTLKHYIANKRIEYASALIKKASMSLNEIAKIIGYEEFSTFYRNFTSQTGISPSQCRAK</sequence>
<dbReference type="InterPro" id="IPR018060">
    <property type="entry name" value="HTH_AraC"/>
</dbReference>
<evidence type="ECO:0000313" key="5">
    <source>
        <dbReference type="EMBL" id="MPM91062.1"/>
    </source>
</evidence>
<reference evidence="5" key="1">
    <citation type="submission" date="2019-08" db="EMBL/GenBank/DDBJ databases">
        <authorList>
            <person name="Kucharzyk K."/>
            <person name="Murdoch R.W."/>
            <person name="Higgins S."/>
            <person name="Loffler F."/>
        </authorList>
    </citation>
    <scope>NUCLEOTIDE SEQUENCE</scope>
</reference>
<protein>
    <submittedName>
        <fullName evidence="5">HTH-type transcriptional activator RhaR</fullName>
    </submittedName>
</protein>
<keyword evidence="1" id="KW-0805">Transcription regulation</keyword>
<dbReference type="AlphaFoldDB" id="A0A645DRG9"/>
<dbReference type="GO" id="GO:0043565">
    <property type="term" value="F:sequence-specific DNA binding"/>
    <property type="evidence" value="ECO:0007669"/>
    <property type="project" value="InterPro"/>
</dbReference>
<dbReference type="GO" id="GO:0003700">
    <property type="term" value="F:DNA-binding transcription factor activity"/>
    <property type="evidence" value="ECO:0007669"/>
    <property type="project" value="InterPro"/>
</dbReference>
<evidence type="ECO:0000256" key="2">
    <source>
        <dbReference type="ARBA" id="ARBA00023125"/>
    </source>
</evidence>
<comment type="caution">
    <text evidence="5">The sequence shown here is derived from an EMBL/GenBank/DDBJ whole genome shotgun (WGS) entry which is preliminary data.</text>
</comment>
<dbReference type="SMART" id="SM00342">
    <property type="entry name" value="HTH_ARAC"/>
    <property type="match status" value="1"/>
</dbReference>
<organism evidence="5">
    <name type="scientific">bioreactor metagenome</name>
    <dbReference type="NCBI Taxonomy" id="1076179"/>
    <lineage>
        <taxon>unclassified sequences</taxon>
        <taxon>metagenomes</taxon>
        <taxon>ecological metagenomes</taxon>
    </lineage>
</organism>
<evidence type="ECO:0000256" key="1">
    <source>
        <dbReference type="ARBA" id="ARBA00023015"/>
    </source>
</evidence>